<protein>
    <submittedName>
        <fullName evidence="1">Glycerol-3-phosphate responsive antiterminator, GlpP</fullName>
    </submittedName>
</protein>
<dbReference type="Gene3D" id="3.20.20.70">
    <property type="entry name" value="Aldolase class I"/>
    <property type="match status" value="1"/>
</dbReference>
<dbReference type="Proteomes" id="UP000005096">
    <property type="component" value="Chromosome"/>
</dbReference>
<dbReference type="InterPro" id="IPR006699">
    <property type="entry name" value="GlpP"/>
</dbReference>
<dbReference type="RefSeq" id="WP_006301607.1">
    <property type="nucleotide sequence ID" value="NZ_CM001022.1"/>
</dbReference>
<dbReference type="STRING" id="584708.Apau_1958"/>
<dbReference type="SUPFAM" id="SSF110391">
    <property type="entry name" value="GlpP-like"/>
    <property type="match status" value="1"/>
</dbReference>
<evidence type="ECO:0000313" key="2">
    <source>
        <dbReference type="Proteomes" id="UP000005096"/>
    </source>
</evidence>
<dbReference type="PANTHER" id="PTHR35787:SF1">
    <property type="entry name" value="GLYCEROL UPTAKE OPERON ANTITERMINATOR REGULATORY PROTEIN"/>
    <property type="match status" value="1"/>
</dbReference>
<dbReference type="OrthoDB" id="9799580at2"/>
<keyword evidence="2" id="KW-1185">Reference proteome</keyword>
<dbReference type="PIRSF" id="PIRSF016897">
    <property type="entry name" value="GlpP"/>
    <property type="match status" value="1"/>
</dbReference>
<dbReference type="AlphaFoldDB" id="E3CX25"/>
<dbReference type="EMBL" id="CM001022">
    <property type="protein sequence ID" value="EFQ24372.1"/>
    <property type="molecule type" value="Genomic_DNA"/>
</dbReference>
<dbReference type="PaxDb" id="584708-Apau_1958"/>
<dbReference type="InterPro" id="IPR013785">
    <property type="entry name" value="Aldolase_TIM"/>
</dbReference>
<dbReference type="Pfam" id="PF04309">
    <property type="entry name" value="G3P_antiterm"/>
    <property type="match status" value="1"/>
</dbReference>
<proteinExistence type="predicted"/>
<reference evidence="1 2" key="1">
    <citation type="journal article" date="2010" name="Stand. Genomic Sci.">
        <title>Non-contiguous finished genome sequence of Aminomonas paucivorans type strain (GLU-3).</title>
        <authorList>
            <person name="Pitluck S."/>
            <person name="Yasawong M."/>
            <person name="Held B."/>
            <person name="Lapidus A."/>
            <person name="Nolan M."/>
            <person name="Copeland A."/>
            <person name="Lucas S."/>
            <person name="Del Rio T.G."/>
            <person name="Tice H."/>
            <person name="Cheng J.F."/>
            <person name="Chertkov O."/>
            <person name="Goodwin L."/>
            <person name="Tapia R."/>
            <person name="Han C."/>
            <person name="Liolios K."/>
            <person name="Ivanova N."/>
            <person name="Mavromatis K."/>
            <person name="Ovchinnikova G."/>
            <person name="Pati A."/>
            <person name="Chen A."/>
            <person name="Palaniappan K."/>
            <person name="Land M."/>
            <person name="Hauser L."/>
            <person name="Chang Y.J."/>
            <person name="Jeffries C.D."/>
            <person name="Pukall R."/>
            <person name="Spring S."/>
            <person name="Rohde M."/>
            <person name="Sikorski J."/>
            <person name="Goker M."/>
            <person name="Woyke T."/>
            <person name="Bristow J."/>
            <person name="Eisen J.A."/>
            <person name="Markowitz V."/>
            <person name="Hugenholtz P."/>
            <person name="Kyrpides N.C."/>
            <person name="Klenk H.P."/>
        </authorList>
    </citation>
    <scope>NUCLEOTIDE SEQUENCE [LARGE SCALE GENOMIC DNA]</scope>
    <source>
        <strain evidence="1 2">DSM 12260</strain>
    </source>
</reference>
<dbReference type="eggNOG" id="COG1954">
    <property type="taxonomic scope" value="Bacteria"/>
</dbReference>
<sequence length="190" mass="20550">MNRLQVLRQRLAEHPVICAVRTSEDLRCAQQLEGPRCVFLLGTTLREVPQSVSSLSAKGHSVFVHVDLVEGLKPDAAGLSFLAEHAKPTGVISTHRSVVEQAREQGLLTILRVFLLDSEALRKGRQLVSHLRPDLLELLPGVALVGLGESRLREFGAGLIAGGLVEDKSQVGAILKRGVLGVSTSTRSLW</sequence>
<accession>E3CX25</accession>
<dbReference type="GO" id="GO:0006071">
    <property type="term" value="P:glycerol metabolic process"/>
    <property type="evidence" value="ECO:0007669"/>
    <property type="project" value="InterPro"/>
</dbReference>
<dbReference type="GO" id="GO:0006355">
    <property type="term" value="P:regulation of DNA-templated transcription"/>
    <property type="evidence" value="ECO:0007669"/>
    <property type="project" value="InterPro"/>
</dbReference>
<organism evidence="1 2">
    <name type="scientific">Aminomonas paucivorans DSM 12260</name>
    <dbReference type="NCBI Taxonomy" id="584708"/>
    <lineage>
        <taxon>Bacteria</taxon>
        <taxon>Thermotogati</taxon>
        <taxon>Synergistota</taxon>
        <taxon>Synergistia</taxon>
        <taxon>Synergistales</taxon>
        <taxon>Synergistaceae</taxon>
        <taxon>Aminomonas</taxon>
    </lineage>
</organism>
<gene>
    <name evidence="1" type="ORF">Apau_1958</name>
</gene>
<evidence type="ECO:0000313" key="1">
    <source>
        <dbReference type="EMBL" id="EFQ24372.1"/>
    </source>
</evidence>
<name>E3CX25_9BACT</name>
<dbReference type="HOGENOM" id="CLU_111516_0_1_0"/>
<dbReference type="PANTHER" id="PTHR35787">
    <property type="entry name" value="GLYCEROL UPTAKE OPERON ANTITERMINATOR REGULATORY PROTEIN"/>
    <property type="match status" value="1"/>
</dbReference>